<dbReference type="EMBL" id="QGNW01000723">
    <property type="protein sequence ID" value="RVW64272.1"/>
    <property type="molecule type" value="Genomic_DNA"/>
</dbReference>
<dbReference type="AlphaFoldDB" id="A0A438FWD6"/>
<name>A0A438FWD6_VITVI</name>
<protein>
    <submittedName>
        <fullName evidence="1">Uncharacterized protein</fullName>
    </submittedName>
</protein>
<gene>
    <name evidence="1" type="ORF">CK203_052268</name>
</gene>
<comment type="caution">
    <text evidence="1">The sequence shown here is derived from an EMBL/GenBank/DDBJ whole genome shotgun (WGS) entry which is preliminary data.</text>
</comment>
<accession>A0A438FWD6</accession>
<evidence type="ECO:0000313" key="2">
    <source>
        <dbReference type="Proteomes" id="UP000288805"/>
    </source>
</evidence>
<sequence length="59" mass="6759">MLRPLSQPSFTELPSQAPYALDYAPRMDGTTQISSFGTCMEELVLVHDSRFYSMEEHMD</sequence>
<reference evidence="1 2" key="1">
    <citation type="journal article" date="2018" name="PLoS Genet.">
        <title>Population sequencing reveals clonal diversity and ancestral inbreeding in the grapevine cultivar Chardonnay.</title>
        <authorList>
            <person name="Roach M.J."/>
            <person name="Johnson D.L."/>
            <person name="Bohlmann J."/>
            <person name="van Vuuren H.J."/>
            <person name="Jones S.J."/>
            <person name="Pretorius I.S."/>
            <person name="Schmidt S.A."/>
            <person name="Borneman A.R."/>
        </authorList>
    </citation>
    <scope>NUCLEOTIDE SEQUENCE [LARGE SCALE GENOMIC DNA]</scope>
    <source>
        <strain evidence="2">cv. Chardonnay</strain>
        <tissue evidence="1">Leaf</tissue>
    </source>
</reference>
<proteinExistence type="predicted"/>
<organism evidence="1 2">
    <name type="scientific">Vitis vinifera</name>
    <name type="common">Grape</name>
    <dbReference type="NCBI Taxonomy" id="29760"/>
    <lineage>
        <taxon>Eukaryota</taxon>
        <taxon>Viridiplantae</taxon>
        <taxon>Streptophyta</taxon>
        <taxon>Embryophyta</taxon>
        <taxon>Tracheophyta</taxon>
        <taxon>Spermatophyta</taxon>
        <taxon>Magnoliopsida</taxon>
        <taxon>eudicotyledons</taxon>
        <taxon>Gunneridae</taxon>
        <taxon>Pentapetalae</taxon>
        <taxon>rosids</taxon>
        <taxon>Vitales</taxon>
        <taxon>Vitaceae</taxon>
        <taxon>Viteae</taxon>
        <taxon>Vitis</taxon>
    </lineage>
</organism>
<evidence type="ECO:0000313" key="1">
    <source>
        <dbReference type="EMBL" id="RVW64272.1"/>
    </source>
</evidence>
<dbReference type="Proteomes" id="UP000288805">
    <property type="component" value="Unassembled WGS sequence"/>
</dbReference>